<sequence>MTDFRTIVRSKPEKATFGLHDKIFTTGSCFAEAIGSRLAASCVDTHNNAFGTTYNPHSIHKNLRQAIANKLPPPTSYLVAHDIHLNFDFHSTISAMDKVTLTNTLTDTIERSHRAIKNAQWLLITYGTAWVYRLRETGEIVSNCHKQPGAMFEKSLLPQKDFIESFDECYQALKACNPSIKIIVTVSPVRHIKDTIELNGVSKAILRLSCHTICEQYPDVWYFPAYEIMMDDLRDYRFYAQDMLHPTQTAEDYIWDNFIARFADNNFKQFYPQWRAVQMALKHRPFHPQSTGHQIFIRDTIRKLEELSAYINVDKEIDMLTSQLIK</sequence>
<dbReference type="GO" id="GO:0016788">
    <property type="term" value="F:hydrolase activity, acting on ester bonds"/>
    <property type="evidence" value="ECO:0007669"/>
    <property type="project" value="UniProtKB-ARBA"/>
</dbReference>
<feature type="domain" description="GSCFA" evidence="1">
    <location>
        <begin position="22"/>
        <end position="258"/>
    </location>
</feature>
<keyword evidence="3" id="KW-1185">Reference proteome</keyword>
<dbReference type="Proteomes" id="UP000251889">
    <property type="component" value="Unassembled WGS sequence"/>
</dbReference>
<evidence type="ECO:0000313" key="3">
    <source>
        <dbReference type="Proteomes" id="UP000251889"/>
    </source>
</evidence>
<dbReference type="InterPro" id="IPR014982">
    <property type="entry name" value="GSCFA"/>
</dbReference>
<dbReference type="Pfam" id="PF08885">
    <property type="entry name" value="GSCFA"/>
    <property type="match status" value="1"/>
</dbReference>
<reference evidence="2 3" key="1">
    <citation type="submission" date="2018-06" db="EMBL/GenBank/DDBJ databases">
        <title>Chryseolinea flavus sp. nov., a member of the phylum Bacteroidetes isolated from soil.</title>
        <authorList>
            <person name="Li Y."/>
            <person name="Wang J."/>
        </authorList>
    </citation>
    <scope>NUCLEOTIDE SEQUENCE [LARGE SCALE GENOMIC DNA]</scope>
    <source>
        <strain evidence="2 3">SDU1-6</strain>
    </source>
</reference>
<proteinExistence type="predicted"/>
<comment type="caution">
    <text evidence="2">The sequence shown here is derived from an EMBL/GenBank/DDBJ whole genome shotgun (WGS) entry which is preliminary data.</text>
</comment>
<evidence type="ECO:0000313" key="2">
    <source>
        <dbReference type="EMBL" id="RAV99598.1"/>
    </source>
</evidence>
<protein>
    <recommendedName>
        <fullName evidence="1">GSCFA domain-containing protein</fullName>
    </recommendedName>
</protein>
<dbReference type="EMBL" id="QMFY01000010">
    <property type="protein sequence ID" value="RAV99598.1"/>
    <property type="molecule type" value="Genomic_DNA"/>
</dbReference>
<name>A0A364XZ70_9BACT</name>
<evidence type="ECO:0000259" key="1">
    <source>
        <dbReference type="Pfam" id="PF08885"/>
    </source>
</evidence>
<dbReference type="AlphaFoldDB" id="A0A364XZ70"/>
<dbReference type="InterPro" id="IPR036514">
    <property type="entry name" value="SGNH_hydro_sf"/>
</dbReference>
<dbReference type="SUPFAM" id="SSF52266">
    <property type="entry name" value="SGNH hydrolase"/>
    <property type="match status" value="1"/>
</dbReference>
<dbReference type="RefSeq" id="WP_112748385.1">
    <property type="nucleotide sequence ID" value="NZ_QMFY01000010.1"/>
</dbReference>
<organism evidence="2 3">
    <name type="scientific">Pseudochryseolinea flava</name>
    <dbReference type="NCBI Taxonomy" id="2059302"/>
    <lineage>
        <taxon>Bacteria</taxon>
        <taxon>Pseudomonadati</taxon>
        <taxon>Bacteroidota</taxon>
        <taxon>Cytophagia</taxon>
        <taxon>Cytophagales</taxon>
        <taxon>Fulvivirgaceae</taxon>
        <taxon>Pseudochryseolinea</taxon>
    </lineage>
</organism>
<accession>A0A364XZ70</accession>
<dbReference type="Gene3D" id="3.40.50.1110">
    <property type="entry name" value="SGNH hydrolase"/>
    <property type="match status" value="1"/>
</dbReference>
<dbReference type="OrthoDB" id="9807687at2"/>
<gene>
    <name evidence="2" type="ORF">DQQ10_18535</name>
</gene>